<dbReference type="InterPro" id="IPR050951">
    <property type="entry name" value="Retrovirus_Pol_polyprotein"/>
</dbReference>
<dbReference type="EnsemblMetazoa" id="Aqu2.1.44601_001">
    <property type="protein sequence ID" value="Aqu2.1.44601_001"/>
    <property type="gene ID" value="Aqu2.1.44601"/>
</dbReference>
<reference evidence="2" key="1">
    <citation type="submission" date="2017-05" db="UniProtKB">
        <authorList>
            <consortium name="EnsemblMetazoa"/>
        </authorList>
    </citation>
    <scope>IDENTIFICATION</scope>
</reference>
<feature type="region of interest" description="Disordered" evidence="1">
    <location>
        <begin position="49"/>
        <end position="81"/>
    </location>
</feature>
<dbReference type="SUPFAM" id="SSF56672">
    <property type="entry name" value="DNA/RNA polymerases"/>
    <property type="match status" value="1"/>
</dbReference>
<evidence type="ECO:0000313" key="2">
    <source>
        <dbReference type="EnsemblMetazoa" id="Aqu2.1.44601_001"/>
    </source>
</evidence>
<dbReference type="PANTHER" id="PTHR37984">
    <property type="entry name" value="PROTEIN CBG26694"/>
    <property type="match status" value="1"/>
</dbReference>
<feature type="compositionally biased region" description="Basic and acidic residues" evidence="1">
    <location>
        <begin position="63"/>
        <end position="75"/>
    </location>
</feature>
<protein>
    <recommendedName>
        <fullName evidence="3">Reverse transcriptase/retrotransposon-derived protein RNase H-like domain-containing protein</fullName>
    </recommendedName>
</protein>
<dbReference type="PANTHER" id="PTHR37984:SF5">
    <property type="entry name" value="PROTEIN NYNRIN-LIKE"/>
    <property type="match status" value="1"/>
</dbReference>
<dbReference type="InterPro" id="IPR043502">
    <property type="entry name" value="DNA/RNA_pol_sf"/>
</dbReference>
<accession>A0A1X7VXH6</accession>
<dbReference type="AlphaFoldDB" id="A0A1X7VXH6"/>
<proteinExistence type="predicted"/>
<organism evidence="2">
    <name type="scientific">Amphimedon queenslandica</name>
    <name type="common">Sponge</name>
    <dbReference type="NCBI Taxonomy" id="400682"/>
    <lineage>
        <taxon>Eukaryota</taxon>
        <taxon>Metazoa</taxon>
        <taxon>Porifera</taxon>
        <taxon>Demospongiae</taxon>
        <taxon>Heteroscleromorpha</taxon>
        <taxon>Haplosclerida</taxon>
        <taxon>Niphatidae</taxon>
        <taxon>Amphimedon</taxon>
    </lineage>
</organism>
<evidence type="ECO:0000256" key="1">
    <source>
        <dbReference type="SAM" id="MobiDB-lite"/>
    </source>
</evidence>
<sequence>MCSQSPWPAFAVAEMVILIENVGSKVQLVNLVEKGDIFKLCRSTAVKKSKWPQPASRSAPVRKLADTEPDATSRTDDEDSSEDMGMFKLLLKEFPEVFIDQLGTFKHHHATRHLKEGTSPRYHRPRTIPFALKDSAEKEIQRLVWEGILEPVNSSEWAAPIVVVPKKDGQLHICGDIEKLAKACRPCIQVKSDPSQSTIASI</sequence>
<dbReference type="InParanoid" id="A0A1X7VXH6"/>
<evidence type="ECO:0008006" key="3">
    <source>
        <dbReference type="Google" id="ProtNLM"/>
    </source>
</evidence>
<name>A0A1X7VXH6_AMPQE</name>
<dbReference type="Gene3D" id="3.10.10.10">
    <property type="entry name" value="HIV Type 1 Reverse Transcriptase, subunit A, domain 1"/>
    <property type="match status" value="1"/>
</dbReference>